<evidence type="ECO:0000313" key="14">
    <source>
        <dbReference type="Proteomes" id="UP000014760"/>
    </source>
</evidence>
<protein>
    <recommendedName>
        <fullName evidence="11">RRM domain-containing protein</fullName>
    </recommendedName>
</protein>
<evidence type="ECO:0000313" key="13">
    <source>
        <dbReference type="EnsemblMetazoa" id="CapteP226859"/>
    </source>
</evidence>
<dbReference type="FunFam" id="3.30.70.330:FF:000131">
    <property type="entry name" value="Heterogeneous nuclear ribonucleoprotein h3 isoform"/>
    <property type="match status" value="1"/>
</dbReference>
<evidence type="ECO:0000259" key="11">
    <source>
        <dbReference type="PROSITE" id="PS50102"/>
    </source>
</evidence>
<dbReference type="STRING" id="283909.R7U7V0"/>
<dbReference type="SMART" id="SM00360">
    <property type="entry name" value="RRM"/>
    <property type="match status" value="3"/>
</dbReference>
<keyword evidence="7 10" id="KW-0694">RNA-binding</keyword>
<dbReference type="OMA" id="YSCTEDQ"/>
<keyword evidence="3" id="KW-0597">Phosphoprotein</keyword>
<proteinExistence type="predicted"/>
<gene>
    <name evidence="12" type="ORF">CAPTEDRAFT_226859</name>
</gene>
<evidence type="ECO:0000256" key="4">
    <source>
        <dbReference type="ARBA" id="ARBA00022664"/>
    </source>
</evidence>
<evidence type="ECO:0000256" key="8">
    <source>
        <dbReference type="ARBA" id="ARBA00022990"/>
    </source>
</evidence>
<dbReference type="Gene3D" id="3.30.70.330">
    <property type="match status" value="3"/>
</dbReference>
<dbReference type="HOGENOM" id="CLU_032003_1_0_1"/>
<keyword evidence="5" id="KW-0677">Repeat</keyword>
<keyword evidence="2" id="KW-1017">Isopeptide bond</keyword>
<dbReference type="InterPro" id="IPR050666">
    <property type="entry name" value="ESRP"/>
</dbReference>
<keyword evidence="8" id="KW-0007">Acetylation</keyword>
<dbReference type="InterPro" id="IPR012677">
    <property type="entry name" value="Nucleotide-bd_a/b_plait_sf"/>
</dbReference>
<dbReference type="EnsemblMetazoa" id="CapteT226859">
    <property type="protein sequence ID" value="CapteP226859"/>
    <property type="gene ID" value="CapteG226859"/>
</dbReference>
<dbReference type="PANTHER" id="PTHR13976">
    <property type="entry name" value="HETEROGENEOUS NUCLEAR RIBONUCLEOPROTEIN-RELATED"/>
    <property type="match status" value="1"/>
</dbReference>
<dbReference type="GO" id="GO:0005634">
    <property type="term" value="C:nucleus"/>
    <property type="evidence" value="ECO:0007669"/>
    <property type="project" value="UniProtKB-SubCell"/>
</dbReference>
<sequence length="390" mass="42302">MSFDENGGGDDRDEGFIVRIRGLPWSASHDEVANFLEADVNIMGGRSGIHLTYTKDGRPSGEAYIELASEEDVAKALEKDKHHMGRRYIEGMQSSLYLIYNHVDLEMEWMVKRSGPNQVMGNNDAVIRLRGLPFGCSKEEVAHFFSGLEIVPNGITLMQDGQGRSTGDAFVQFASQDIAERAQQKHKEKIGHRYIEIFKSSLQELRNSMVPKMMGGRGGGMGGNMGRPGPYDRMDRMGGGGGGGMGRGGGRFGPGGGKGGMDNYESTTGHSVHMRGLPFQAAEDDIVEFFKPLAPVNIAIHYMPDGKASGQADVDFATHQEASEAMSRDRESMEHRYIELFLKSSEGYKGPGGRGGFEHNSFGTGNSGGMGGGGRGNFNVNNMGTNYTAF</sequence>
<keyword evidence="9" id="KW-0539">Nucleus</keyword>
<reference evidence="12 14" key="2">
    <citation type="journal article" date="2013" name="Nature">
        <title>Insights into bilaterian evolution from three spiralian genomes.</title>
        <authorList>
            <person name="Simakov O."/>
            <person name="Marletaz F."/>
            <person name="Cho S.J."/>
            <person name="Edsinger-Gonzales E."/>
            <person name="Havlak P."/>
            <person name="Hellsten U."/>
            <person name="Kuo D.H."/>
            <person name="Larsson T."/>
            <person name="Lv J."/>
            <person name="Arendt D."/>
            <person name="Savage R."/>
            <person name="Osoegawa K."/>
            <person name="de Jong P."/>
            <person name="Grimwood J."/>
            <person name="Chapman J.A."/>
            <person name="Shapiro H."/>
            <person name="Aerts A."/>
            <person name="Otillar R.P."/>
            <person name="Terry A.Y."/>
            <person name="Boore J.L."/>
            <person name="Grigoriev I.V."/>
            <person name="Lindberg D.R."/>
            <person name="Seaver E.C."/>
            <person name="Weisblat D.A."/>
            <person name="Putnam N.H."/>
            <person name="Rokhsar D.S."/>
        </authorList>
    </citation>
    <scope>NUCLEOTIDE SEQUENCE</scope>
    <source>
        <strain evidence="12 14">I ESC-2004</strain>
    </source>
</reference>
<dbReference type="OrthoDB" id="431068at2759"/>
<dbReference type="EMBL" id="KB306540">
    <property type="protein sequence ID" value="ELT99751.1"/>
    <property type="molecule type" value="Genomic_DNA"/>
</dbReference>
<dbReference type="AlphaFoldDB" id="R7U7V0"/>
<reference evidence="14" key="1">
    <citation type="submission" date="2012-12" db="EMBL/GenBank/DDBJ databases">
        <authorList>
            <person name="Hellsten U."/>
            <person name="Grimwood J."/>
            <person name="Chapman J.A."/>
            <person name="Shapiro H."/>
            <person name="Aerts A."/>
            <person name="Otillar R.P."/>
            <person name="Terry A.Y."/>
            <person name="Boore J.L."/>
            <person name="Simakov O."/>
            <person name="Marletaz F."/>
            <person name="Cho S.-J."/>
            <person name="Edsinger-Gonzales E."/>
            <person name="Havlak P."/>
            <person name="Kuo D.-H."/>
            <person name="Larsson T."/>
            <person name="Lv J."/>
            <person name="Arendt D."/>
            <person name="Savage R."/>
            <person name="Osoegawa K."/>
            <person name="de Jong P."/>
            <person name="Lindberg D.R."/>
            <person name="Seaver E.C."/>
            <person name="Weisblat D.A."/>
            <person name="Putnam N.H."/>
            <person name="Grigoriev I.V."/>
            <person name="Rokhsar D.S."/>
        </authorList>
    </citation>
    <scope>NUCLEOTIDE SEQUENCE</scope>
    <source>
        <strain evidence="14">I ESC-2004</strain>
    </source>
</reference>
<keyword evidence="14" id="KW-1185">Reference proteome</keyword>
<evidence type="ECO:0000256" key="9">
    <source>
        <dbReference type="ARBA" id="ARBA00023242"/>
    </source>
</evidence>
<reference evidence="13" key="3">
    <citation type="submission" date="2015-06" db="UniProtKB">
        <authorList>
            <consortium name="EnsemblMetazoa"/>
        </authorList>
    </citation>
    <scope>IDENTIFICATION</scope>
</reference>
<evidence type="ECO:0000256" key="6">
    <source>
        <dbReference type="ARBA" id="ARBA00022843"/>
    </source>
</evidence>
<feature type="domain" description="RRM" evidence="11">
    <location>
        <begin position="16"/>
        <end position="91"/>
    </location>
</feature>
<dbReference type="SUPFAM" id="SSF54928">
    <property type="entry name" value="RNA-binding domain, RBD"/>
    <property type="match status" value="3"/>
</dbReference>
<dbReference type="EMBL" id="AMQN01009903">
    <property type="status" value="NOT_ANNOTATED_CDS"/>
    <property type="molecule type" value="Genomic_DNA"/>
</dbReference>
<accession>R7U7V0</accession>
<dbReference type="Pfam" id="PF00076">
    <property type="entry name" value="RRM_1"/>
    <property type="match status" value="2"/>
</dbReference>
<evidence type="ECO:0000256" key="1">
    <source>
        <dbReference type="ARBA" id="ARBA00004123"/>
    </source>
</evidence>
<comment type="subcellular location">
    <subcellularLocation>
        <location evidence="1">Nucleus</location>
    </subcellularLocation>
</comment>
<name>R7U7V0_CAPTE</name>
<keyword evidence="4" id="KW-0507">mRNA processing</keyword>
<dbReference type="PROSITE" id="PS50102">
    <property type="entry name" value="RRM"/>
    <property type="match status" value="3"/>
</dbReference>
<evidence type="ECO:0000256" key="10">
    <source>
        <dbReference type="PROSITE-ProRule" id="PRU00176"/>
    </source>
</evidence>
<organism evidence="12">
    <name type="scientific">Capitella teleta</name>
    <name type="common">Polychaete worm</name>
    <dbReference type="NCBI Taxonomy" id="283909"/>
    <lineage>
        <taxon>Eukaryota</taxon>
        <taxon>Metazoa</taxon>
        <taxon>Spiralia</taxon>
        <taxon>Lophotrochozoa</taxon>
        <taxon>Annelida</taxon>
        <taxon>Polychaeta</taxon>
        <taxon>Sedentaria</taxon>
        <taxon>Scolecida</taxon>
        <taxon>Capitellidae</taxon>
        <taxon>Capitella</taxon>
    </lineage>
</organism>
<dbReference type="InterPro" id="IPR035979">
    <property type="entry name" value="RBD_domain_sf"/>
</dbReference>
<keyword evidence="6" id="KW-0832">Ubl conjugation</keyword>
<evidence type="ECO:0000256" key="3">
    <source>
        <dbReference type="ARBA" id="ARBA00022553"/>
    </source>
</evidence>
<dbReference type="Proteomes" id="UP000014760">
    <property type="component" value="Unassembled WGS sequence"/>
</dbReference>
<dbReference type="CDD" id="cd12503">
    <property type="entry name" value="RRM1_hnRNPH_GRSF1_like"/>
    <property type="match status" value="1"/>
</dbReference>
<evidence type="ECO:0000256" key="7">
    <source>
        <dbReference type="ARBA" id="ARBA00022884"/>
    </source>
</evidence>
<dbReference type="GO" id="GO:0006397">
    <property type="term" value="P:mRNA processing"/>
    <property type="evidence" value="ECO:0007669"/>
    <property type="project" value="UniProtKB-KW"/>
</dbReference>
<feature type="domain" description="RRM" evidence="11">
    <location>
        <begin position="125"/>
        <end position="202"/>
    </location>
</feature>
<dbReference type="GO" id="GO:0003723">
    <property type="term" value="F:RNA binding"/>
    <property type="evidence" value="ECO:0007669"/>
    <property type="project" value="UniProtKB-UniRule"/>
</dbReference>
<feature type="domain" description="RRM" evidence="11">
    <location>
        <begin position="270"/>
        <end position="347"/>
    </location>
</feature>
<evidence type="ECO:0000256" key="5">
    <source>
        <dbReference type="ARBA" id="ARBA00022737"/>
    </source>
</evidence>
<dbReference type="FunFam" id="3.30.70.330:FF:000031">
    <property type="entry name" value="Heterogeneous nuclear ribonucleoprotein h3 isoform"/>
    <property type="match status" value="1"/>
</dbReference>
<evidence type="ECO:0000256" key="2">
    <source>
        <dbReference type="ARBA" id="ARBA00022499"/>
    </source>
</evidence>
<dbReference type="InterPro" id="IPR000504">
    <property type="entry name" value="RRM_dom"/>
</dbReference>
<evidence type="ECO:0000313" key="12">
    <source>
        <dbReference type="EMBL" id="ELT99751.1"/>
    </source>
</evidence>